<dbReference type="GO" id="GO:0003677">
    <property type="term" value="F:DNA binding"/>
    <property type="evidence" value="ECO:0007669"/>
    <property type="project" value="UniProtKB-UniRule"/>
</dbReference>
<evidence type="ECO:0000256" key="1">
    <source>
        <dbReference type="ARBA" id="ARBA00008857"/>
    </source>
</evidence>
<feature type="domain" description="Core-binding (CB)" evidence="6">
    <location>
        <begin position="73"/>
        <end position="150"/>
    </location>
</feature>
<comment type="caution">
    <text evidence="7">The sequence shown here is derived from an EMBL/GenBank/DDBJ whole genome shotgun (WGS) entry which is preliminary data.</text>
</comment>
<sequence>MAWVKKDRKRKDGSVYHSVMFRELNHGTGKMQQTSISYGDVDDAEHACALINQLGPDRAREVLKIVQAPRTEQTVAQFLSKHIDHLTGVEPGTLARYRAYVRNDLGTLADIPLTALSRDDIARWVNAMPGSAKTIKNKRDFVSGALKAAVKDGVLPSNPAEGVKNPRWDRREMVFLDKAEFALLLEVVPQYWQPLVRFLVSSGCRWSEATALRPADIDIKAGTVRISKAWKTGAGGYVLGVPKTRKSVRTINVPASILKPLDLTGEWVFTNSGRGKGQFAGGVIAADNGPVRIHSFNPNVWTPAVERAMEAGLTKKPRVHDLRHTCASWLIQAGRPLPAVQAQLGHESIQTTSDVYGHLDRSSGQDNAAVIAGMLS</sequence>
<evidence type="ECO:0008006" key="9">
    <source>
        <dbReference type="Google" id="ProtNLM"/>
    </source>
</evidence>
<dbReference type="AlphaFoldDB" id="A0A1X0A575"/>
<dbReference type="InterPro" id="IPR011010">
    <property type="entry name" value="DNA_brk_join_enz"/>
</dbReference>
<evidence type="ECO:0000313" key="8">
    <source>
        <dbReference type="Proteomes" id="UP000192448"/>
    </source>
</evidence>
<accession>A0A1X0A575</accession>
<dbReference type="Gene3D" id="1.10.150.130">
    <property type="match status" value="1"/>
</dbReference>
<feature type="domain" description="Tyr recombinase" evidence="5">
    <location>
        <begin position="171"/>
        <end position="372"/>
    </location>
</feature>
<evidence type="ECO:0000256" key="3">
    <source>
        <dbReference type="ARBA" id="ARBA00023172"/>
    </source>
</evidence>
<evidence type="ECO:0000256" key="4">
    <source>
        <dbReference type="PROSITE-ProRule" id="PRU01248"/>
    </source>
</evidence>
<keyword evidence="2 4" id="KW-0238">DNA-binding</keyword>
<evidence type="ECO:0000256" key="2">
    <source>
        <dbReference type="ARBA" id="ARBA00023125"/>
    </source>
</evidence>
<dbReference type="Gene3D" id="1.10.443.10">
    <property type="entry name" value="Intergrase catalytic core"/>
    <property type="match status" value="1"/>
</dbReference>
<dbReference type="InterPro" id="IPR044068">
    <property type="entry name" value="CB"/>
</dbReference>
<dbReference type="Pfam" id="PF00589">
    <property type="entry name" value="Phage_integrase"/>
    <property type="match status" value="1"/>
</dbReference>
<dbReference type="PANTHER" id="PTHR30349">
    <property type="entry name" value="PHAGE INTEGRASE-RELATED"/>
    <property type="match status" value="1"/>
</dbReference>
<name>A0A1X0A575_9MYCO</name>
<evidence type="ECO:0000313" key="7">
    <source>
        <dbReference type="EMBL" id="ORA25210.1"/>
    </source>
</evidence>
<proteinExistence type="inferred from homology"/>
<dbReference type="GO" id="GO:0006310">
    <property type="term" value="P:DNA recombination"/>
    <property type="evidence" value="ECO:0007669"/>
    <property type="project" value="UniProtKB-KW"/>
</dbReference>
<evidence type="ECO:0000259" key="5">
    <source>
        <dbReference type="PROSITE" id="PS51898"/>
    </source>
</evidence>
<dbReference type="PROSITE" id="PS51898">
    <property type="entry name" value="TYR_RECOMBINASE"/>
    <property type="match status" value="1"/>
</dbReference>
<dbReference type="OrthoDB" id="1822491at2"/>
<dbReference type="EMBL" id="MVHF01000054">
    <property type="protein sequence ID" value="ORA25210.1"/>
    <property type="molecule type" value="Genomic_DNA"/>
</dbReference>
<evidence type="ECO:0000259" key="6">
    <source>
        <dbReference type="PROSITE" id="PS51900"/>
    </source>
</evidence>
<organism evidence="7 8">
    <name type="scientific">Mycobacterium aquaticum</name>
    <dbReference type="NCBI Taxonomy" id="1927124"/>
    <lineage>
        <taxon>Bacteria</taxon>
        <taxon>Bacillati</taxon>
        <taxon>Actinomycetota</taxon>
        <taxon>Actinomycetes</taxon>
        <taxon>Mycobacteriales</taxon>
        <taxon>Mycobacteriaceae</taxon>
        <taxon>Mycobacterium</taxon>
    </lineage>
</organism>
<reference evidence="7 8" key="1">
    <citation type="submission" date="2017-02" db="EMBL/GenBank/DDBJ databases">
        <title>The new phylogeny of genus Mycobacterium.</title>
        <authorList>
            <person name="Tortoli E."/>
            <person name="Trovato A."/>
            <person name="Cirillo D.M."/>
        </authorList>
    </citation>
    <scope>NUCLEOTIDE SEQUENCE [LARGE SCALE GENOMIC DNA]</scope>
    <source>
        <strain evidence="7 8">RW6</strain>
    </source>
</reference>
<dbReference type="InterPro" id="IPR050090">
    <property type="entry name" value="Tyrosine_recombinase_XerCD"/>
</dbReference>
<dbReference type="SUPFAM" id="SSF56349">
    <property type="entry name" value="DNA breaking-rejoining enzymes"/>
    <property type="match status" value="1"/>
</dbReference>
<dbReference type="InterPro" id="IPR013762">
    <property type="entry name" value="Integrase-like_cat_sf"/>
</dbReference>
<dbReference type="PANTHER" id="PTHR30349:SF41">
    <property type="entry name" value="INTEGRASE_RECOMBINASE PROTEIN MJ0367-RELATED"/>
    <property type="match status" value="1"/>
</dbReference>
<keyword evidence="3" id="KW-0233">DNA recombination</keyword>
<dbReference type="InterPro" id="IPR010998">
    <property type="entry name" value="Integrase_recombinase_N"/>
</dbReference>
<protein>
    <recommendedName>
        <fullName evidence="9">Site-specific integrase</fullName>
    </recommendedName>
</protein>
<keyword evidence="8" id="KW-1185">Reference proteome</keyword>
<dbReference type="STRING" id="1927124.BST13_33370"/>
<dbReference type="Proteomes" id="UP000192448">
    <property type="component" value="Unassembled WGS sequence"/>
</dbReference>
<dbReference type="GO" id="GO:0015074">
    <property type="term" value="P:DNA integration"/>
    <property type="evidence" value="ECO:0007669"/>
    <property type="project" value="InterPro"/>
</dbReference>
<dbReference type="RefSeq" id="WP_083169836.1">
    <property type="nucleotide sequence ID" value="NZ_MVHF01000054.1"/>
</dbReference>
<dbReference type="PROSITE" id="PS51900">
    <property type="entry name" value="CB"/>
    <property type="match status" value="1"/>
</dbReference>
<gene>
    <name evidence="7" type="ORF">BST13_33370</name>
</gene>
<dbReference type="CDD" id="cd01189">
    <property type="entry name" value="INT_ICEBs1_C_like"/>
    <property type="match status" value="1"/>
</dbReference>
<comment type="similarity">
    <text evidence="1">Belongs to the 'phage' integrase family.</text>
</comment>
<dbReference type="InterPro" id="IPR002104">
    <property type="entry name" value="Integrase_catalytic"/>
</dbReference>